<evidence type="ECO:0000313" key="3">
    <source>
        <dbReference type="Proteomes" id="UP000054560"/>
    </source>
</evidence>
<accession>A0A0L0GCZ2</accession>
<proteinExistence type="predicted"/>
<keyword evidence="1" id="KW-1133">Transmembrane helix</keyword>
<keyword evidence="3" id="KW-1185">Reference proteome</keyword>
<dbReference type="RefSeq" id="XP_014160787.1">
    <property type="nucleotide sequence ID" value="XM_014305312.1"/>
</dbReference>
<sequence>MTGSFAVVILWAIYGAGSTATLAVLQPTEHWWILMFANVILPSQAVLLALLYYSWKSRHIFKAFSDWIDNLLAASNTIMLPTIDLILRITVFDSGAPSRTNPPSIETILVNTFLIFGDVSLCVVQLFGKLAFIQFSNIKIATDLDPRHLFGMAWRKHSVRVGKTAASRPAPSEVPQAFNVVGGSAMNTYGPSAVSSKSFECKKQQAETAASTVLGVG</sequence>
<evidence type="ECO:0000256" key="1">
    <source>
        <dbReference type="SAM" id="Phobius"/>
    </source>
</evidence>
<dbReference type="AlphaFoldDB" id="A0A0L0GCZ2"/>
<keyword evidence="1" id="KW-0812">Transmembrane</keyword>
<gene>
    <name evidence="2" type="ORF">SARC_00980</name>
</gene>
<dbReference type="EMBL" id="KQ241631">
    <property type="protein sequence ID" value="KNC86885.1"/>
    <property type="molecule type" value="Genomic_DNA"/>
</dbReference>
<name>A0A0L0GCZ2_9EUKA</name>
<keyword evidence="1" id="KW-0472">Membrane</keyword>
<feature type="transmembrane region" description="Helical" evidence="1">
    <location>
        <begin position="33"/>
        <end position="55"/>
    </location>
</feature>
<protein>
    <submittedName>
        <fullName evidence="2">Uncharacterized protein</fullName>
    </submittedName>
</protein>
<evidence type="ECO:0000313" key="2">
    <source>
        <dbReference type="EMBL" id="KNC86885.1"/>
    </source>
</evidence>
<reference evidence="2 3" key="1">
    <citation type="submission" date="2011-02" db="EMBL/GenBank/DDBJ databases">
        <title>The Genome Sequence of Sphaeroforma arctica JP610.</title>
        <authorList>
            <consortium name="The Broad Institute Genome Sequencing Platform"/>
            <person name="Russ C."/>
            <person name="Cuomo C."/>
            <person name="Young S.K."/>
            <person name="Zeng Q."/>
            <person name="Gargeya S."/>
            <person name="Alvarado L."/>
            <person name="Berlin A."/>
            <person name="Chapman S.B."/>
            <person name="Chen Z."/>
            <person name="Freedman E."/>
            <person name="Gellesch M."/>
            <person name="Goldberg J."/>
            <person name="Griggs A."/>
            <person name="Gujja S."/>
            <person name="Heilman E."/>
            <person name="Heiman D."/>
            <person name="Howarth C."/>
            <person name="Mehta T."/>
            <person name="Neiman D."/>
            <person name="Pearson M."/>
            <person name="Roberts A."/>
            <person name="Saif S."/>
            <person name="Shea T."/>
            <person name="Shenoy N."/>
            <person name="Sisk P."/>
            <person name="Stolte C."/>
            <person name="Sykes S."/>
            <person name="White J."/>
            <person name="Yandava C."/>
            <person name="Burger G."/>
            <person name="Gray M.W."/>
            <person name="Holland P.W.H."/>
            <person name="King N."/>
            <person name="Lang F.B.F."/>
            <person name="Roger A.J."/>
            <person name="Ruiz-Trillo I."/>
            <person name="Haas B."/>
            <person name="Nusbaum C."/>
            <person name="Birren B."/>
        </authorList>
    </citation>
    <scope>NUCLEOTIDE SEQUENCE [LARGE SCALE GENOMIC DNA]</scope>
    <source>
        <strain evidence="2 3">JP610</strain>
    </source>
</reference>
<dbReference type="Proteomes" id="UP000054560">
    <property type="component" value="Unassembled WGS sequence"/>
</dbReference>
<organism evidence="2 3">
    <name type="scientific">Sphaeroforma arctica JP610</name>
    <dbReference type="NCBI Taxonomy" id="667725"/>
    <lineage>
        <taxon>Eukaryota</taxon>
        <taxon>Ichthyosporea</taxon>
        <taxon>Ichthyophonida</taxon>
        <taxon>Sphaeroforma</taxon>
    </lineage>
</organism>
<dbReference type="GeneID" id="25901484"/>